<dbReference type="InParanoid" id="C1DYA9"/>
<dbReference type="GeneID" id="8240851"/>
<reference evidence="6 7" key="1">
    <citation type="journal article" date="2009" name="Science">
        <title>Green evolution and dynamic adaptations revealed by genomes of the marine picoeukaryotes Micromonas.</title>
        <authorList>
            <person name="Worden A.Z."/>
            <person name="Lee J.H."/>
            <person name="Mock T."/>
            <person name="Rouze P."/>
            <person name="Simmons M.P."/>
            <person name="Aerts A.L."/>
            <person name="Allen A.E."/>
            <person name="Cuvelier M.L."/>
            <person name="Derelle E."/>
            <person name="Everett M.V."/>
            <person name="Foulon E."/>
            <person name="Grimwood J."/>
            <person name="Gundlach H."/>
            <person name="Henrissat B."/>
            <person name="Napoli C."/>
            <person name="McDonald S.M."/>
            <person name="Parker M.S."/>
            <person name="Rombauts S."/>
            <person name="Salamov A."/>
            <person name="Von Dassow P."/>
            <person name="Badger J.H."/>
            <person name="Coutinho P.M."/>
            <person name="Demir E."/>
            <person name="Dubchak I."/>
            <person name="Gentemann C."/>
            <person name="Eikrem W."/>
            <person name="Gready J.E."/>
            <person name="John U."/>
            <person name="Lanier W."/>
            <person name="Lindquist E.A."/>
            <person name="Lucas S."/>
            <person name="Mayer K.F."/>
            <person name="Moreau H."/>
            <person name="Not F."/>
            <person name="Otillar R."/>
            <person name="Panaud O."/>
            <person name="Pangilinan J."/>
            <person name="Paulsen I."/>
            <person name="Piegu B."/>
            <person name="Poliakov A."/>
            <person name="Robbens S."/>
            <person name="Schmutz J."/>
            <person name="Toulza E."/>
            <person name="Wyss T."/>
            <person name="Zelensky A."/>
            <person name="Zhou K."/>
            <person name="Armbrust E.V."/>
            <person name="Bhattacharya D."/>
            <person name="Goodenough U.W."/>
            <person name="Van de Peer Y."/>
            <person name="Grigoriev I.V."/>
        </authorList>
    </citation>
    <scope>NUCLEOTIDE SEQUENCE [LARGE SCALE GENOMIC DNA]</scope>
    <source>
        <strain evidence="7">RCC299 / NOUM17</strain>
    </source>
</reference>
<dbReference type="RefSeq" id="XP_002500136.1">
    <property type="nucleotide sequence ID" value="XM_002500090.1"/>
</dbReference>
<proteinExistence type="inferred from homology"/>
<dbReference type="PANTHER" id="PTHR46090:SF2">
    <property type="entry name" value="ADP-RIBOSYLATION FACTOR-LIKE PROTEIN 13B"/>
    <property type="match status" value="1"/>
</dbReference>
<dbReference type="InterPro" id="IPR005225">
    <property type="entry name" value="Small_GTP-bd"/>
</dbReference>
<dbReference type="AlphaFoldDB" id="C1DYA9"/>
<organism evidence="6 7">
    <name type="scientific">Micromonas commoda (strain RCC299 / NOUM17 / CCMP2709)</name>
    <name type="common">Picoplanktonic green alga</name>
    <dbReference type="NCBI Taxonomy" id="296587"/>
    <lineage>
        <taxon>Eukaryota</taxon>
        <taxon>Viridiplantae</taxon>
        <taxon>Chlorophyta</taxon>
        <taxon>Mamiellophyceae</taxon>
        <taxon>Mamiellales</taxon>
        <taxon>Mamiellaceae</taxon>
        <taxon>Micromonas</taxon>
    </lineage>
</organism>
<dbReference type="SMART" id="SM00178">
    <property type="entry name" value="SAR"/>
    <property type="match status" value="1"/>
</dbReference>
<dbReference type="PANTHER" id="PTHR46090">
    <property type="entry name" value="ADP-RIBOSYLATION FACTOR-LIKE PROTEIN 13B"/>
    <property type="match status" value="1"/>
</dbReference>
<evidence type="ECO:0000313" key="6">
    <source>
        <dbReference type="EMBL" id="ACO61394.1"/>
    </source>
</evidence>
<dbReference type="CDD" id="cd00878">
    <property type="entry name" value="Arf_Arl"/>
    <property type="match status" value="1"/>
</dbReference>
<keyword evidence="7" id="KW-1185">Reference proteome</keyword>
<feature type="non-terminal residue" evidence="6">
    <location>
        <position position="1"/>
    </location>
</feature>
<dbReference type="GO" id="GO:0005525">
    <property type="term" value="F:GTP binding"/>
    <property type="evidence" value="ECO:0007669"/>
    <property type="project" value="UniProtKB-KW"/>
</dbReference>
<protein>
    <recommendedName>
        <fullName evidence="8">ADP-ribosylation factor</fullName>
    </recommendedName>
</protein>
<dbReference type="PROSITE" id="PS51417">
    <property type="entry name" value="ARF"/>
    <property type="match status" value="1"/>
</dbReference>
<dbReference type="InterPro" id="IPR006689">
    <property type="entry name" value="Small_GTPase_ARF/SAR"/>
</dbReference>
<dbReference type="OrthoDB" id="414781at2759"/>
<dbReference type="KEGG" id="mis:MICPUN_76727"/>
<accession>C1DYA9</accession>
<feature type="binding site" evidence="3">
    <location>
        <begin position="4"/>
        <end position="11"/>
    </location>
    <ligand>
        <name>GTP</name>
        <dbReference type="ChEBI" id="CHEBI:37565"/>
    </ligand>
</feature>
<dbReference type="EMBL" id="CP001323">
    <property type="protein sequence ID" value="ACO61394.1"/>
    <property type="molecule type" value="Genomic_DNA"/>
</dbReference>
<evidence type="ECO:0000256" key="5">
    <source>
        <dbReference type="RuleBase" id="RU003925"/>
    </source>
</evidence>
<name>C1DYA9_MICCC</name>
<keyword evidence="4" id="KW-0479">Metal-binding</keyword>
<gene>
    <name evidence="6" type="ORF">MICPUN_76727</name>
</gene>
<keyword evidence="2 3" id="KW-0342">GTP-binding</keyword>
<evidence type="ECO:0008006" key="8">
    <source>
        <dbReference type="Google" id="ProtNLM"/>
    </source>
</evidence>
<evidence type="ECO:0000256" key="3">
    <source>
        <dbReference type="PIRSR" id="PIRSR606689-1"/>
    </source>
</evidence>
<feature type="binding site" evidence="4">
    <location>
        <position position="11"/>
    </location>
    <ligand>
        <name>Mg(2+)</name>
        <dbReference type="ChEBI" id="CHEBI:18420"/>
    </ligand>
</feature>
<dbReference type="InterPro" id="IPR027417">
    <property type="entry name" value="P-loop_NTPase"/>
</dbReference>
<feature type="binding site" evidence="3">
    <location>
        <position position="50"/>
    </location>
    <ligand>
        <name>GTP</name>
        <dbReference type="ChEBI" id="CHEBI:37565"/>
    </ligand>
</feature>
<keyword evidence="1 3" id="KW-0547">Nucleotide-binding</keyword>
<dbReference type="SUPFAM" id="SSF52540">
    <property type="entry name" value="P-loop containing nucleoside triphosphate hydrolases"/>
    <property type="match status" value="1"/>
</dbReference>
<dbReference type="Pfam" id="PF00025">
    <property type="entry name" value="Arf"/>
    <property type="match status" value="1"/>
</dbReference>
<dbReference type="Proteomes" id="UP000002009">
    <property type="component" value="Chromosome 2"/>
</dbReference>
<evidence type="ECO:0000256" key="2">
    <source>
        <dbReference type="ARBA" id="ARBA00023134"/>
    </source>
</evidence>
<dbReference type="OMA" id="RGIWKAY"/>
<dbReference type="PRINTS" id="PR00328">
    <property type="entry name" value="SAR1GTPBP"/>
</dbReference>
<dbReference type="GO" id="GO:0046872">
    <property type="term" value="F:metal ion binding"/>
    <property type="evidence" value="ECO:0007669"/>
    <property type="project" value="UniProtKB-KW"/>
</dbReference>
<comment type="similarity">
    <text evidence="5">Belongs to the small GTPase superfamily. Arf family.</text>
</comment>
<feature type="non-terminal residue" evidence="6">
    <location>
        <position position="141"/>
    </location>
</feature>
<dbReference type="SMART" id="SM00177">
    <property type="entry name" value="ARF"/>
    <property type="match status" value="1"/>
</dbReference>
<sequence length="141" mass="14972">VLVGLDGAGKSTLLQTLLGQDPEPTMPTFGFNNESLTRGGFDVDVFDLGGGEKIRGIWKAYTADVHGCAFVVDSSDDSRLDECADVFARTLRDPHLSGKPIVVFANKQDAPGAKSAEEVAIALGLATLRNERHRVVACTAL</sequence>
<dbReference type="STRING" id="296587.C1DYA9"/>
<evidence type="ECO:0000256" key="1">
    <source>
        <dbReference type="ARBA" id="ARBA00022741"/>
    </source>
</evidence>
<dbReference type="Gene3D" id="3.40.50.300">
    <property type="entry name" value="P-loop containing nucleotide triphosphate hydrolases"/>
    <property type="match status" value="1"/>
</dbReference>
<evidence type="ECO:0000256" key="4">
    <source>
        <dbReference type="PIRSR" id="PIRSR606689-2"/>
    </source>
</evidence>
<keyword evidence="4" id="KW-0460">Magnesium</keyword>
<dbReference type="NCBIfam" id="TIGR00231">
    <property type="entry name" value="small_GTP"/>
    <property type="match status" value="1"/>
</dbReference>
<feature type="binding site" evidence="3">
    <location>
        <begin position="106"/>
        <end position="109"/>
    </location>
    <ligand>
        <name>GTP</name>
        <dbReference type="ChEBI" id="CHEBI:37565"/>
    </ligand>
</feature>
<dbReference type="eggNOG" id="KOG0070">
    <property type="taxonomic scope" value="Eukaryota"/>
</dbReference>
<dbReference type="InterPro" id="IPR051995">
    <property type="entry name" value="Ciliary_GTPase"/>
</dbReference>
<evidence type="ECO:0000313" key="7">
    <source>
        <dbReference type="Proteomes" id="UP000002009"/>
    </source>
</evidence>
<dbReference type="GO" id="GO:0003924">
    <property type="term" value="F:GTPase activity"/>
    <property type="evidence" value="ECO:0007669"/>
    <property type="project" value="InterPro"/>
</dbReference>
<feature type="binding site" evidence="4">
    <location>
        <position position="28"/>
    </location>
    <ligand>
        <name>Mg(2+)</name>
        <dbReference type="ChEBI" id="CHEBI:18420"/>
    </ligand>
</feature>